<accession>A0A8C1DMH4</accession>
<protein>
    <recommendedName>
        <fullName evidence="7">Iron-sulfur cluster assembly factor IBA57, mitochondrial</fullName>
    </recommendedName>
    <alternativeName>
        <fullName evidence="5">Iron-sulfur cluster assembly factor homolog</fullName>
    </alternativeName>
</protein>
<dbReference type="AlphaFoldDB" id="A0A8C1DMH4"/>
<organism evidence="9 10">
    <name type="scientific">Cyprinus carpio carpio</name>
    <dbReference type="NCBI Taxonomy" id="630221"/>
    <lineage>
        <taxon>Eukaryota</taxon>
        <taxon>Metazoa</taxon>
        <taxon>Chordata</taxon>
        <taxon>Craniata</taxon>
        <taxon>Vertebrata</taxon>
        <taxon>Euteleostomi</taxon>
        <taxon>Actinopterygii</taxon>
        <taxon>Neopterygii</taxon>
        <taxon>Teleostei</taxon>
        <taxon>Ostariophysi</taxon>
        <taxon>Cypriniformes</taxon>
        <taxon>Cyprinidae</taxon>
        <taxon>Cyprininae</taxon>
        <taxon>Cyprinus</taxon>
    </lineage>
</organism>
<evidence type="ECO:0000313" key="10">
    <source>
        <dbReference type="Proteomes" id="UP001108240"/>
    </source>
</evidence>
<dbReference type="SUPFAM" id="SSF103025">
    <property type="entry name" value="Folate-binding domain"/>
    <property type="match status" value="1"/>
</dbReference>
<evidence type="ECO:0000256" key="3">
    <source>
        <dbReference type="ARBA" id="ARBA00023128"/>
    </source>
</evidence>
<reference evidence="9" key="1">
    <citation type="submission" date="2025-08" db="UniProtKB">
        <authorList>
            <consortium name="Ensembl"/>
        </authorList>
    </citation>
    <scope>IDENTIFICATION</scope>
</reference>
<dbReference type="Gene3D" id="3.30.1360.120">
    <property type="entry name" value="Probable tRNA modification gtpase trme, domain 1"/>
    <property type="match status" value="1"/>
</dbReference>
<evidence type="ECO:0000256" key="6">
    <source>
        <dbReference type="ARBA" id="ARBA00093447"/>
    </source>
</evidence>
<dbReference type="GeneTree" id="ENSGT00390000006465"/>
<comment type="subcellular location">
    <subcellularLocation>
        <location evidence="1">Mitochondrion</location>
    </subcellularLocation>
</comment>
<dbReference type="GO" id="GO:0016226">
    <property type="term" value="P:iron-sulfur cluster assembly"/>
    <property type="evidence" value="ECO:0007669"/>
    <property type="project" value="TreeGrafter"/>
</dbReference>
<dbReference type="PANTHER" id="PTHR22602">
    <property type="entry name" value="TRANSFERASE CAF17, MITOCHONDRIAL-RELATED"/>
    <property type="match status" value="1"/>
</dbReference>
<feature type="domain" description="CAF17 C-terminal" evidence="8">
    <location>
        <begin position="281"/>
        <end position="356"/>
    </location>
</feature>
<reference evidence="9" key="2">
    <citation type="submission" date="2025-09" db="UniProtKB">
        <authorList>
            <consortium name="Ensembl"/>
        </authorList>
    </citation>
    <scope>IDENTIFICATION</scope>
</reference>
<evidence type="ECO:0000313" key="9">
    <source>
        <dbReference type="Ensembl" id="ENSCCRP00000064916.2"/>
    </source>
</evidence>
<keyword evidence="4" id="KW-0350">Heme biosynthesis</keyword>
<evidence type="ECO:0000256" key="1">
    <source>
        <dbReference type="ARBA" id="ARBA00004173"/>
    </source>
</evidence>
<proteinExistence type="inferred from homology"/>
<name>A0A8C1DMH4_CYPCA</name>
<dbReference type="Proteomes" id="UP001108240">
    <property type="component" value="Unplaced"/>
</dbReference>
<sequence length="360" mass="39765">MQRVILFGSAFRAIATGSGGLHAHCSRCTRHENACRTPIRKHSQDQPTNNTVHFSCYSLPHRALISVSGQDTSSFLQGIITNDMTLLGEDALRAMYAHILSVQGRTLYDIILYSLKGPPDGLNDVLLECDSTVQDSIMQLLKVYKIRRKVNFSLCPGLSLWALLPQNKTAVLGKSKPDVTAADKVVVLEQDPRTELMGWRMITSCQNNPHEIISVCQESNTEEYHRHRYEIGVPEGVKDLPPGEALPLESNLVYMQGISFSKGCYIGQELTARTHHTGVIRKRLMPVTMSAPAETLNQGAALETEGGKPAGKHRAGIDKLGLSLIRLAHAREPLKLKSPYAVPVTLQATVPDWWPKNSKD</sequence>
<dbReference type="FunFam" id="3.30.1360.120:FF:000015">
    <property type="entry name" value="IBA57, iron-sulfur cluster assembly"/>
    <property type="match status" value="1"/>
</dbReference>
<evidence type="ECO:0000256" key="4">
    <source>
        <dbReference type="ARBA" id="ARBA00023133"/>
    </source>
</evidence>
<keyword evidence="3" id="KW-0496">Mitochondrion</keyword>
<dbReference type="Ensembl" id="ENSCCRT00000070365.2">
    <property type="protein sequence ID" value="ENSCCRP00000064916.2"/>
    <property type="gene ID" value="ENSCCRG00000034941.2"/>
</dbReference>
<evidence type="ECO:0000259" key="8">
    <source>
        <dbReference type="Pfam" id="PF25455"/>
    </source>
</evidence>
<dbReference type="InterPro" id="IPR027266">
    <property type="entry name" value="TrmE/GcvT-like"/>
</dbReference>
<dbReference type="Pfam" id="PF25455">
    <property type="entry name" value="Beta-barrel_CAF17_C"/>
    <property type="match status" value="1"/>
</dbReference>
<evidence type="ECO:0000256" key="5">
    <source>
        <dbReference type="ARBA" id="ARBA00075513"/>
    </source>
</evidence>
<dbReference type="InterPro" id="IPR045179">
    <property type="entry name" value="YgfZ/GcvT"/>
</dbReference>
<dbReference type="InterPro" id="IPR017703">
    <property type="entry name" value="YgfZ/GCV_T_CS"/>
</dbReference>
<evidence type="ECO:0000256" key="2">
    <source>
        <dbReference type="ARBA" id="ARBA00022946"/>
    </source>
</evidence>
<comment type="similarity">
    <text evidence="6">Belongs to the GcvT family. CAF17/IBA57 subfamily.</text>
</comment>
<dbReference type="GO" id="GO:0005759">
    <property type="term" value="C:mitochondrial matrix"/>
    <property type="evidence" value="ECO:0007669"/>
    <property type="project" value="TreeGrafter"/>
</dbReference>
<keyword evidence="2" id="KW-0809">Transit peptide</keyword>
<dbReference type="NCBIfam" id="TIGR03317">
    <property type="entry name" value="ygfZ_signature"/>
    <property type="match status" value="1"/>
</dbReference>
<keyword evidence="10" id="KW-1185">Reference proteome</keyword>
<dbReference type="InterPro" id="IPR057460">
    <property type="entry name" value="CAF17_C"/>
</dbReference>
<evidence type="ECO:0000256" key="7">
    <source>
        <dbReference type="ARBA" id="ARBA00093625"/>
    </source>
</evidence>
<dbReference type="OMA" id="NMLVAND"/>
<dbReference type="PANTHER" id="PTHR22602:SF0">
    <property type="entry name" value="TRANSFERASE CAF17, MITOCHONDRIAL-RELATED"/>
    <property type="match status" value="1"/>
</dbReference>
<dbReference type="GO" id="GO:0006783">
    <property type="term" value="P:heme biosynthetic process"/>
    <property type="evidence" value="ECO:0007669"/>
    <property type="project" value="UniProtKB-KW"/>
</dbReference>